<dbReference type="PROSITE" id="PS00101">
    <property type="entry name" value="HEXAPEP_TRANSFERASES"/>
    <property type="match status" value="1"/>
</dbReference>
<dbReference type="InterPro" id="IPR018357">
    <property type="entry name" value="Hexapep_transf_CS"/>
</dbReference>
<dbReference type="InterPro" id="IPR001451">
    <property type="entry name" value="Hexapep"/>
</dbReference>
<evidence type="ECO:0008006" key="7">
    <source>
        <dbReference type="Google" id="ProtNLM"/>
    </source>
</evidence>
<dbReference type="InterPro" id="IPR050179">
    <property type="entry name" value="Trans_hexapeptide_repeat"/>
</dbReference>
<dbReference type="SUPFAM" id="SSF51161">
    <property type="entry name" value="Trimeric LpxA-like enzymes"/>
    <property type="match status" value="1"/>
</dbReference>
<dbReference type="InterPro" id="IPR011004">
    <property type="entry name" value="Trimer_LpxA-like_sf"/>
</dbReference>
<proteinExistence type="inferred from homology"/>
<dbReference type="OrthoDB" id="9815592at2"/>
<comment type="similarity">
    <text evidence="1">Belongs to the transferase hexapeptide repeat family.</text>
</comment>
<dbReference type="Gene3D" id="2.160.10.10">
    <property type="entry name" value="Hexapeptide repeat proteins"/>
    <property type="match status" value="1"/>
</dbReference>
<dbReference type="Proteomes" id="UP000245362">
    <property type="component" value="Unassembled WGS sequence"/>
</dbReference>
<reference evidence="5 6" key="1">
    <citation type="submission" date="2018-05" db="EMBL/GenBank/DDBJ databases">
        <title>Vibrio limimaris sp. nov., isolated from marine sediment.</title>
        <authorList>
            <person name="Li C.-M."/>
        </authorList>
    </citation>
    <scope>NUCLEOTIDE SEQUENCE [LARGE SCALE GENOMIC DNA]</scope>
    <source>
        <strain evidence="5 6">E4404</strain>
    </source>
</reference>
<comment type="caution">
    <text evidence="5">The sequence shown here is derived from an EMBL/GenBank/DDBJ whole genome shotgun (WGS) entry which is preliminary data.</text>
</comment>
<dbReference type="PANTHER" id="PTHR43300:SF11">
    <property type="entry name" value="ACETYLTRANSFERASE RV3034C-RELATED"/>
    <property type="match status" value="1"/>
</dbReference>
<organism evidence="5 6">
    <name type="scientific">Vibrio albus</name>
    <dbReference type="NCBI Taxonomy" id="2200953"/>
    <lineage>
        <taxon>Bacteria</taxon>
        <taxon>Pseudomonadati</taxon>
        <taxon>Pseudomonadota</taxon>
        <taxon>Gammaproteobacteria</taxon>
        <taxon>Vibrionales</taxon>
        <taxon>Vibrionaceae</taxon>
        <taxon>Vibrio</taxon>
    </lineage>
</organism>
<sequence>MAGGNHPLSTVSTHAFFFHDKYGFVDKNYSTKEYAQNNKIKIGNDVWIGSNVSILPGVSIGDGAVVAAGAVVNKNVPPYAIVGGVPAKLIRYRFSEDIRNALLHTQWWNWSDCKIKHFCPCMWSPEQLLKKLNEEFSK</sequence>
<evidence type="ECO:0000313" key="6">
    <source>
        <dbReference type="Proteomes" id="UP000245362"/>
    </source>
</evidence>
<evidence type="ECO:0000313" key="5">
    <source>
        <dbReference type="EMBL" id="PWI33180.1"/>
    </source>
</evidence>
<protein>
    <recommendedName>
        <fullName evidence="7">CatB-related O-acetyltransferase</fullName>
    </recommendedName>
</protein>
<dbReference type="GO" id="GO:0016746">
    <property type="term" value="F:acyltransferase activity"/>
    <property type="evidence" value="ECO:0007669"/>
    <property type="project" value="UniProtKB-KW"/>
</dbReference>
<accession>A0A2U3B8Q1</accession>
<evidence type="ECO:0000256" key="3">
    <source>
        <dbReference type="ARBA" id="ARBA00022737"/>
    </source>
</evidence>
<gene>
    <name evidence="5" type="ORF">DI392_12415</name>
</gene>
<name>A0A2U3B8Q1_9VIBR</name>
<evidence type="ECO:0000256" key="2">
    <source>
        <dbReference type="ARBA" id="ARBA00022679"/>
    </source>
</evidence>
<keyword evidence="2" id="KW-0808">Transferase</keyword>
<evidence type="ECO:0000256" key="4">
    <source>
        <dbReference type="ARBA" id="ARBA00023315"/>
    </source>
</evidence>
<evidence type="ECO:0000256" key="1">
    <source>
        <dbReference type="ARBA" id="ARBA00007274"/>
    </source>
</evidence>
<dbReference type="EMBL" id="QFWT01000006">
    <property type="protein sequence ID" value="PWI33180.1"/>
    <property type="molecule type" value="Genomic_DNA"/>
</dbReference>
<keyword evidence="3" id="KW-0677">Repeat</keyword>
<dbReference type="AlphaFoldDB" id="A0A2U3B8Q1"/>
<dbReference type="CDD" id="cd03349">
    <property type="entry name" value="LbH_XAT"/>
    <property type="match status" value="1"/>
</dbReference>
<dbReference type="Pfam" id="PF00132">
    <property type="entry name" value="Hexapep"/>
    <property type="match status" value="1"/>
</dbReference>
<dbReference type="PANTHER" id="PTHR43300">
    <property type="entry name" value="ACETYLTRANSFERASE"/>
    <property type="match status" value="1"/>
</dbReference>
<keyword evidence="4" id="KW-0012">Acyltransferase</keyword>
<keyword evidence="6" id="KW-1185">Reference proteome</keyword>